<keyword evidence="9 13" id="KW-0560">Oxidoreductase</keyword>
<dbReference type="PRINTS" id="PR00369">
    <property type="entry name" value="FLAVODOXIN"/>
</dbReference>
<dbReference type="SUPFAM" id="SSF48264">
    <property type="entry name" value="Cytochrome P450"/>
    <property type="match status" value="1"/>
</dbReference>
<dbReference type="InterPro" id="IPR001433">
    <property type="entry name" value="OxRdtase_FAD/NAD-bd"/>
</dbReference>
<keyword evidence="18" id="KW-1185">Reference proteome</keyword>
<comment type="similarity">
    <text evidence="1 13">In the N-terminal section; belongs to the cytochrome P450 family.</text>
</comment>
<evidence type="ECO:0000313" key="18">
    <source>
        <dbReference type="Proteomes" id="UP001199469"/>
    </source>
</evidence>
<comment type="caution">
    <text evidence="17">The sequence shown here is derived from an EMBL/GenBank/DDBJ whole genome shotgun (WGS) entry which is preliminary data.</text>
</comment>
<keyword evidence="2 13" id="KW-0813">Transport</keyword>
<dbReference type="InterPro" id="IPR008254">
    <property type="entry name" value="Flavodoxin/NO_synth"/>
</dbReference>
<dbReference type="RefSeq" id="WP_230730175.1">
    <property type="nucleotide sequence ID" value="NZ_JAJNDB010000001.1"/>
</dbReference>
<dbReference type="Proteomes" id="UP001199469">
    <property type="component" value="Unassembled WGS sequence"/>
</dbReference>
<dbReference type="PIRSF" id="PIRSF000209">
    <property type="entry name" value="Bifunctional_P450_P450R"/>
    <property type="match status" value="1"/>
</dbReference>
<keyword evidence="13" id="KW-0249">Electron transport</keyword>
<keyword evidence="10 13" id="KW-0408">Iron</keyword>
<keyword evidence="5 13" id="KW-0288">FMN</keyword>
<reference evidence="17 18" key="1">
    <citation type="submission" date="2021-11" db="EMBL/GenBank/DDBJ databases">
        <title>Draft genome sequence of Actinomycetospora sp. SF1 isolated from the rhizosphere soil.</title>
        <authorList>
            <person name="Duangmal K."/>
            <person name="Chantavorakit T."/>
        </authorList>
    </citation>
    <scope>NUCLEOTIDE SEQUENCE [LARGE SCALE GENOMIC DNA]</scope>
    <source>
        <strain evidence="17 18">TBRC 5722</strain>
    </source>
</reference>
<dbReference type="Gene3D" id="3.40.50.80">
    <property type="entry name" value="Nucleotide-binding domain of ferredoxin-NADP reductase (FNR) module"/>
    <property type="match status" value="1"/>
</dbReference>
<dbReference type="InterPro" id="IPR001709">
    <property type="entry name" value="Flavoprot_Pyr_Nucl_cyt_Rdtase"/>
</dbReference>
<comment type="catalytic activity">
    <reaction evidence="12 13">
        <text>2 oxidized [cytochrome P450] + NADPH = 2 reduced [cytochrome P450] + NADP(+) + H(+)</text>
        <dbReference type="Rhea" id="RHEA:24040"/>
        <dbReference type="Rhea" id="RHEA-COMP:14627"/>
        <dbReference type="Rhea" id="RHEA-COMP:14628"/>
        <dbReference type="ChEBI" id="CHEBI:15378"/>
        <dbReference type="ChEBI" id="CHEBI:55376"/>
        <dbReference type="ChEBI" id="CHEBI:57783"/>
        <dbReference type="ChEBI" id="CHEBI:58349"/>
        <dbReference type="ChEBI" id="CHEBI:60344"/>
        <dbReference type="EC" id="1.6.2.4"/>
    </reaction>
</comment>
<evidence type="ECO:0000256" key="6">
    <source>
        <dbReference type="ARBA" id="ARBA00022723"/>
    </source>
</evidence>
<evidence type="ECO:0000256" key="1">
    <source>
        <dbReference type="ARBA" id="ARBA00010018"/>
    </source>
</evidence>
<dbReference type="InterPro" id="IPR023173">
    <property type="entry name" value="NADPH_Cyt_P450_Rdtase_alpha"/>
</dbReference>
<dbReference type="PANTHER" id="PTHR19384:SF17">
    <property type="entry name" value="NADPH--CYTOCHROME P450 REDUCTASE"/>
    <property type="match status" value="1"/>
</dbReference>
<dbReference type="PROSITE" id="PS51384">
    <property type="entry name" value="FAD_FR"/>
    <property type="match status" value="1"/>
</dbReference>
<evidence type="ECO:0000256" key="10">
    <source>
        <dbReference type="ARBA" id="ARBA00023004"/>
    </source>
</evidence>
<dbReference type="PANTHER" id="PTHR19384">
    <property type="entry name" value="NITRIC OXIDE SYNTHASE-RELATED"/>
    <property type="match status" value="1"/>
</dbReference>
<dbReference type="SUPFAM" id="SSF52343">
    <property type="entry name" value="Ferredoxin reductase-like, C-terminal NADP-linked domain"/>
    <property type="match status" value="1"/>
</dbReference>
<accession>A0ABS8P2L2</accession>
<keyword evidence="4 13" id="KW-0285">Flavoprotein</keyword>
<dbReference type="Pfam" id="PF00667">
    <property type="entry name" value="FAD_binding_1"/>
    <property type="match status" value="1"/>
</dbReference>
<keyword evidence="8 13" id="KW-0521">NADP</keyword>
<evidence type="ECO:0000259" key="16">
    <source>
        <dbReference type="PROSITE" id="PS51384"/>
    </source>
</evidence>
<dbReference type="EC" id="1.14.14.1" evidence="13"/>
<evidence type="ECO:0000256" key="11">
    <source>
        <dbReference type="ARBA" id="ARBA00023033"/>
    </source>
</evidence>
<dbReference type="Gene3D" id="1.10.630.10">
    <property type="entry name" value="Cytochrome P450"/>
    <property type="match status" value="1"/>
</dbReference>
<dbReference type="InterPro" id="IPR017938">
    <property type="entry name" value="Riboflavin_synthase-like_b-brl"/>
</dbReference>
<dbReference type="InterPro" id="IPR039261">
    <property type="entry name" value="FNR_nucleotide-bd"/>
</dbReference>
<evidence type="ECO:0000256" key="4">
    <source>
        <dbReference type="ARBA" id="ARBA00022630"/>
    </source>
</evidence>
<evidence type="ECO:0000256" key="9">
    <source>
        <dbReference type="ARBA" id="ARBA00023002"/>
    </source>
</evidence>
<comment type="cofactor">
    <cofactor evidence="13">
        <name>FAD</name>
        <dbReference type="ChEBI" id="CHEBI:57692"/>
    </cofactor>
    <cofactor evidence="13">
        <name>FMN</name>
        <dbReference type="ChEBI" id="CHEBI:58210"/>
    </cofactor>
</comment>
<feature type="region of interest" description="Disordered" evidence="14">
    <location>
        <begin position="462"/>
        <end position="498"/>
    </location>
</feature>
<dbReference type="PROSITE" id="PS00086">
    <property type="entry name" value="CYTOCHROME_P450"/>
    <property type="match status" value="1"/>
</dbReference>
<dbReference type="Pfam" id="PF00067">
    <property type="entry name" value="p450"/>
    <property type="match status" value="1"/>
</dbReference>
<proteinExistence type="inferred from homology"/>
<dbReference type="CDD" id="cd11068">
    <property type="entry name" value="CYP120A1"/>
    <property type="match status" value="1"/>
</dbReference>
<keyword evidence="11 13" id="KW-0503">Monooxygenase</keyword>
<comment type="cofactor">
    <cofactor evidence="13">
        <name>heme</name>
        <dbReference type="ChEBI" id="CHEBI:30413"/>
    </cofactor>
</comment>
<evidence type="ECO:0000259" key="15">
    <source>
        <dbReference type="PROSITE" id="PS50902"/>
    </source>
</evidence>
<dbReference type="PROSITE" id="PS50902">
    <property type="entry name" value="FLAVODOXIN_LIKE"/>
    <property type="match status" value="1"/>
</dbReference>
<dbReference type="InterPro" id="IPR017972">
    <property type="entry name" value="Cyt_P450_CS"/>
</dbReference>
<feature type="domain" description="FAD-binding FR-type" evidence="16">
    <location>
        <begin position="697"/>
        <end position="937"/>
    </location>
</feature>
<dbReference type="InterPro" id="IPR036396">
    <property type="entry name" value="Cyt_P450_sf"/>
</dbReference>
<dbReference type="Pfam" id="PF00175">
    <property type="entry name" value="NAD_binding_1"/>
    <property type="match status" value="1"/>
</dbReference>
<dbReference type="Gene3D" id="2.40.30.10">
    <property type="entry name" value="Translation factors"/>
    <property type="match status" value="2"/>
</dbReference>
<evidence type="ECO:0000256" key="13">
    <source>
        <dbReference type="PIRNR" id="PIRNR000209"/>
    </source>
</evidence>
<dbReference type="InterPro" id="IPR003097">
    <property type="entry name" value="CysJ-like_FAD-binding"/>
</dbReference>
<feature type="compositionally biased region" description="Polar residues" evidence="14">
    <location>
        <begin position="468"/>
        <end position="492"/>
    </location>
</feature>
<keyword evidence="6 13" id="KW-0479">Metal-binding</keyword>
<sequence length="1098" mass="118592">MTVPDRPEGARPIPGPKPYPVIGNLLDMPSGRMMQRLLELSKQYGPMFVLHAADGPRYIAFGLDMIDDLCDDTRFVKYVGAGQRELRKTQASAGLFTADSDDPLWKSAHDILLPAFSQRSIRAYVPLMVDIADQLLLKWERLNPGEAVDVTGDMTRLTLDTIALCGFGYRFNSFYRDTQHPFVAAMMGGLSESQARQRIPPAVVKIRRRAQRKLEADMRYMQDTVQMILDERRASGDPGEDLLGHMLVGKDKDGKVLPDENIVSQCITFLVAGHETTSGLLSFAISYLLKAPEVVARAQAEVDEVLGTDLGVAPTAAQIGKPTYTTQILEETLRLWPTAPAFSRQPLEDTTVGGYEFRAGTPIVAASIVLHRNTDVWGADAWEFNPDHFAVEAREGRPANAYKPFGSGVRACIGRQFALQEAILVLAMVLQRFELIDHANYQLKIKESLTLKPDGLTIQVKERAGRTRSASPAVSDGPSLTQDVRMNPSSQPEPTPVVGNRHGTPLLVLFGSNLGSAEDIATRIARDGTDRGWATTVAALDDRVGSVRMGEASPSRADLPTEGAVVVVSASYNGMPTDNAVAFCDWIRGPKADASGVRYTVFGCGNRDWASTYQAIPTMLDARLEEAGATRVHPRGEGDARGDFDAQFQSWYDGLWDDLGTACGVSAADAAAGAGGPRLTIEAVQNMRTASPVVRSFRAVPATVVANRELTAKAGTPGGRSVRHLEIALPAGTTYQTGDHLGVLPRNDVSLLNRVIARFRLDAGQYVTLRATGGAPTHLPTGEPYPLLAILGGCVELQDVATRPQLTALAASMPAGAARDELAALAGTDDDARARYRERIAVPRRTFLELCEAHPDATLDFAEFLDLLPALRPRYYSISSAPSASADASLTVGVLDEPARRGEGRYHGTCSTHLAAVPEGGTVFALVREPTIAFRPPENPHRPMIMVGAGTGMAPFRGFCQEREALVARGVPIAESLLVLGCRDPEDDLLYADELAGYEKEGVARLLTACSRVPGYPNRYVQHVLEAEADAVWELLQHDAVVYVCGNAATMAPGVRAALASVFRARTLASEADAEAWFAGLRSGGRYLEDIWGETAVV</sequence>
<organism evidence="17 18">
    <name type="scientific">Actinomycetospora endophytica</name>
    <dbReference type="NCBI Taxonomy" id="2291215"/>
    <lineage>
        <taxon>Bacteria</taxon>
        <taxon>Bacillati</taxon>
        <taxon>Actinomycetota</taxon>
        <taxon>Actinomycetes</taxon>
        <taxon>Pseudonocardiales</taxon>
        <taxon>Pseudonocardiaceae</taxon>
        <taxon>Actinomycetospora</taxon>
    </lineage>
</organism>
<keyword evidence="7 13" id="KW-0274">FAD</keyword>
<evidence type="ECO:0000256" key="14">
    <source>
        <dbReference type="SAM" id="MobiDB-lite"/>
    </source>
</evidence>
<feature type="domain" description="Flavodoxin-like" evidence="15">
    <location>
        <begin position="506"/>
        <end position="656"/>
    </location>
</feature>
<dbReference type="SUPFAM" id="SSF52218">
    <property type="entry name" value="Flavoproteins"/>
    <property type="match status" value="1"/>
</dbReference>
<name>A0ABS8P2L2_9PSEU</name>
<evidence type="ECO:0000313" key="17">
    <source>
        <dbReference type="EMBL" id="MCD2192480.1"/>
    </source>
</evidence>
<keyword evidence="3 13" id="KW-0349">Heme</keyword>
<dbReference type="Gene3D" id="3.40.50.360">
    <property type="match status" value="1"/>
</dbReference>
<evidence type="ECO:0000256" key="8">
    <source>
        <dbReference type="ARBA" id="ARBA00022857"/>
    </source>
</evidence>
<dbReference type="Pfam" id="PF00258">
    <property type="entry name" value="Flavodoxin_1"/>
    <property type="match status" value="1"/>
</dbReference>
<dbReference type="InterPro" id="IPR029039">
    <property type="entry name" value="Flavoprotein-like_sf"/>
</dbReference>
<evidence type="ECO:0000256" key="7">
    <source>
        <dbReference type="ARBA" id="ARBA00022827"/>
    </source>
</evidence>
<evidence type="ECO:0000256" key="12">
    <source>
        <dbReference type="ARBA" id="ARBA00049342"/>
    </source>
</evidence>
<dbReference type="InterPro" id="IPR023206">
    <property type="entry name" value="Bifunctional_P450_P450_red"/>
</dbReference>
<protein>
    <recommendedName>
        <fullName evidence="13">Bifunctional cytochrome P450/NADPH--P450 reductase</fullName>
    </recommendedName>
    <domain>
        <recommendedName>
            <fullName evidence="13">Cytochrome P450</fullName>
            <ecNumber evidence="13">1.14.14.1</ecNumber>
        </recommendedName>
    </domain>
    <domain>
        <recommendedName>
            <fullName evidence="13">NADPH--cytochrome P450 reductase</fullName>
            <ecNumber evidence="13">1.6.2.4</ecNumber>
        </recommendedName>
    </domain>
</protein>
<dbReference type="Gene3D" id="1.20.990.10">
    <property type="entry name" value="NADPH-cytochrome p450 Reductase, Chain A, domain 3"/>
    <property type="match status" value="1"/>
</dbReference>
<evidence type="ECO:0000256" key="5">
    <source>
        <dbReference type="ARBA" id="ARBA00022643"/>
    </source>
</evidence>
<dbReference type="PRINTS" id="PR00371">
    <property type="entry name" value="FPNCR"/>
</dbReference>
<dbReference type="EMBL" id="JAJNDB010000001">
    <property type="protein sequence ID" value="MCD2192480.1"/>
    <property type="molecule type" value="Genomic_DNA"/>
</dbReference>
<dbReference type="InterPro" id="IPR017927">
    <property type="entry name" value="FAD-bd_FR_type"/>
</dbReference>
<dbReference type="InterPro" id="IPR001094">
    <property type="entry name" value="Flavdoxin-like"/>
</dbReference>
<comment type="catalytic activity">
    <reaction evidence="13">
        <text>an organic molecule + reduced [NADPH--hemoprotein reductase] + O2 = an alcohol + oxidized [NADPH--hemoprotein reductase] + H2O + H(+)</text>
        <dbReference type="Rhea" id="RHEA:17149"/>
        <dbReference type="Rhea" id="RHEA-COMP:11964"/>
        <dbReference type="Rhea" id="RHEA-COMP:11965"/>
        <dbReference type="ChEBI" id="CHEBI:15377"/>
        <dbReference type="ChEBI" id="CHEBI:15378"/>
        <dbReference type="ChEBI" id="CHEBI:15379"/>
        <dbReference type="ChEBI" id="CHEBI:30879"/>
        <dbReference type="ChEBI" id="CHEBI:57618"/>
        <dbReference type="ChEBI" id="CHEBI:58210"/>
        <dbReference type="ChEBI" id="CHEBI:142491"/>
        <dbReference type="EC" id="1.14.14.1"/>
    </reaction>
</comment>
<dbReference type="InterPro" id="IPR001128">
    <property type="entry name" value="Cyt_P450"/>
</dbReference>
<evidence type="ECO:0000256" key="2">
    <source>
        <dbReference type="ARBA" id="ARBA00022448"/>
    </source>
</evidence>
<evidence type="ECO:0000256" key="3">
    <source>
        <dbReference type="ARBA" id="ARBA00022617"/>
    </source>
</evidence>
<dbReference type="SUPFAM" id="SSF63380">
    <property type="entry name" value="Riboflavin synthase domain-like"/>
    <property type="match status" value="1"/>
</dbReference>
<dbReference type="EC" id="1.6.2.4" evidence="13"/>
<gene>
    <name evidence="17" type="ORF">LQ327_03610</name>
</gene>